<protein>
    <submittedName>
        <fullName evidence="3">Cysteine-rich receptor-like protein kinase</fullName>
    </submittedName>
</protein>
<dbReference type="InterPro" id="IPR000477">
    <property type="entry name" value="RT_dom"/>
</dbReference>
<keyword evidence="4" id="KW-1185">Reference proteome</keyword>
<dbReference type="GO" id="GO:0016301">
    <property type="term" value="F:kinase activity"/>
    <property type="evidence" value="ECO:0007669"/>
    <property type="project" value="UniProtKB-KW"/>
</dbReference>
<evidence type="ECO:0000259" key="2">
    <source>
        <dbReference type="PROSITE" id="PS50878"/>
    </source>
</evidence>
<dbReference type="GO" id="GO:0006281">
    <property type="term" value="P:DNA repair"/>
    <property type="evidence" value="ECO:0007669"/>
    <property type="project" value="InterPro"/>
</dbReference>
<evidence type="ECO:0000313" key="4">
    <source>
        <dbReference type="Proteomes" id="UP000265520"/>
    </source>
</evidence>
<keyword evidence="3" id="KW-0418">Kinase</keyword>
<gene>
    <name evidence="3" type="ORF">A2U01_0000992</name>
</gene>
<dbReference type="Pfam" id="PF00078">
    <property type="entry name" value="RVT_1"/>
    <property type="match status" value="1"/>
</dbReference>
<dbReference type="SUPFAM" id="SSF56672">
    <property type="entry name" value="DNA/RNA polymerases"/>
    <property type="match status" value="1"/>
</dbReference>
<accession>A0A392LYY8</accession>
<name>A0A392LYY8_9FABA</name>
<comment type="caution">
    <text evidence="3">The sequence shown here is derived from an EMBL/GenBank/DDBJ whole genome shotgun (WGS) entry which is preliminary data.</text>
</comment>
<feature type="domain" description="Reverse transcriptase" evidence="2">
    <location>
        <begin position="409"/>
        <end position="688"/>
    </location>
</feature>
<dbReference type="EMBL" id="LXQA010000810">
    <property type="protein sequence ID" value="MCH80227.1"/>
    <property type="molecule type" value="Genomic_DNA"/>
</dbReference>
<dbReference type="SUPFAM" id="SSF56219">
    <property type="entry name" value="DNase I-like"/>
    <property type="match status" value="1"/>
</dbReference>
<keyword evidence="3" id="KW-0675">Receptor</keyword>
<evidence type="ECO:0000313" key="3">
    <source>
        <dbReference type="EMBL" id="MCH80227.1"/>
    </source>
</evidence>
<dbReference type="AlphaFoldDB" id="A0A392LYY8"/>
<keyword evidence="3" id="KW-0808">Transferase</keyword>
<reference evidence="3 4" key="1">
    <citation type="journal article" date="2018" name="Front. Plant Sci.">
        <title>Red Clover (Trifolium pratense) and Zigzag Clover (T. medium) - A Picture of Genomic Similarities and Differences.</title>
        <authorList>
            <person name="Dluhosova J."/>
            <person name="Istvanek J."/>
            <person name="Nedelnik J."/>
            <person name="Repkova J."/>
        </authorList>
    </citation>
    <scope>NUCLEOTIDE SEQUENCE [LARGE SCALE GENOMIC DNA]</scope>
    <source>
        <strain evidence="4">cv. 10/8</strain>
        <tissue evidence="3">Leaf</tissue>
    </source>
</reference>
<evidence type="ECO:0000256" key="1">
    <source>
        <dbReference type="SAM" id="Coils"/>
    </source>
</evidence>
<dbReference type="PANTHER" id="PTHR31635:SF196">
    <property type="entry name" value="REVERSE TRANSCRIPTASE DOMAIN-CONTAINING PROTEIN-RELATED"/>
    <property type="match status" value="1"/>
</dbReference>
<dbReference type="GO" id="GO:0004519">
    <property type="term" value="F:endonuclease activity"/>
    <property type="evidence" value="ECO:0007669"/>
    <property type="project" value="InterPro"/>
</dbReference>
<dbReference type="Gene3D" id="3.60.10.10">
    <property type="entry name" value="Endonuclease/exonuclease/phosphatase"/>
    <property type="match status" value="1"/>
</dbReference>
<dbReference type="PANTHER" id="PTHR31635">
    <property type="entry name" value="REVERSE TRANSCRIPTASE DOMAIN-CONTAINING PROTEIN-RELATED"/>
    <property type="match status" value="1"/>
</dbReference>
<sequence>MGGKAKKLDIRKLVSHNCPDLVCIQETKLEKIDRRICSSLWGSDEFDFVFKESDGKSGGLLSIWDAKSFKLISSMCLNYAQIINGIWLKDNVQVVIVNVYAPCDLKNKVECWNEILCALNVYKDGLICLMGDFNSIRSDSERKGAEGNTRNLEIDAFNKFIMSGGFVDLPMDAKMLEGGGGYQEFVRQKWKDFKVEGWGGYVLKEKFKAIKKELKEWHKNHCSNLDEKILKMKEKLNNLDLQCQETEIEANVIQERAEVMEKLFKLADLNCSIKWQKARVQWIKEGDANSRFFHNCVNSRRRLNDIHCIEKEGVLIEDMKDIKKEIFNHFKAQFQKKGLKRPKMENFSFKKIDEAESNMLVEKFTEEEIKQAVWDCENMKSPGPDGVSFGFIKDFWEDVKGDIFRFMTEFHEKGKLVKGINSTFIALIPKKDNPSKLNDFRPISLVGCAYKILSKVLANRLKKVMHNIISGVQTAFVQGRQILDGVLIANEVIEEAKRLNREVVFFKVDFEKAYDSVDWDFLEFVMRKMNFPWKWRKWIRESTSTAMVSVLINGSPTKEFIMERGLRQGDPLSPFLFLMVAEGFNVLMQKVIMDREFEGYGVGRDEELTISHLQFADDTLVIGKRSWANIFTVKAILQLFEIISGLKVNFHKSELIGINVDDSWLKDAASVLNCKVGSLPFYYLGLPIGADPRKIRTWEPVINSLRKRLLSWKNRALSMGGRLVLLKSVLTALPIYFLSFFKAPSGIISLIESLFKNFLWGGSEEAKKIHWENGGGGLEMRKNRYGIKL</sequence>
<feature type="coiled-coil region" evidence="1">
    <location>
        <begin position="222"/>
        <end position="263"/>
    </location>
</feature>
<dbReference type="InterPro" id="IPR020847">
    <property type="entry name" value="AP_endonuclease_F1_BS"/>
</dbReference>
<dbReference type="GO" id="GO:0003677">
    <property type="term" value="F:DNA binding"/>
    <property type="evidence" value="ECO:0007669"/>
    <property type="project" value="InterPro"/>
</dbReference>
<dbReference type="InterPro" id="IPR043502">
    <property type="entry name" value="DNA/RNA_pol_sf"/>
</dbReference>
<keyword evidence="1" id="KW-0175">Coiled coil</keyword>
<dbReference type="InterPro" id="IPR036691">
    <property type="entry name" value="Endo/exonu/phosph_ase_sf"/>
</dbReference>
<dbReference type="Proteomes" id="UP000265520">
    <property type="component" value="Unassembled WGS sequence"/>
</dbReference>
<organism evidence="3 4">
    <name type="scientific">Trifolium medium</name>
    <dbReference type="NCBI Taxonomy" id="97028"/>
    <lineage>
        <taxon>Eukaryota</taxon>
        <taxon>Viridiplantae</taxon>
        <taxon>Streptophyta</taxon>
        <taxon>Embryophyta</taxon>
        <taxon>Tracheophyta</taxon>
        <taxon>Spermatophyta</taxon>
        <taxon>Magnoliopsida</taxon>
        <taxon>eudicotyledons</taxon>
        <taxon>Gunneridae</taxon>
        <taxon>Pentapetalae</taxon>
        <taxon>rosids</taxon>
        <taxon>fabids</taxon>
        <taxon>Fabales</taxon>
        <taxon>Fabaceae</taxon>
        <taxon>Papilionoideae</taxon>
        <taxon>50 kb inversion clade</taxon>
        <taxon>NPAAA clade</taxon>
        <taxon>Hologalegina</taxon>
        <taxon>IRL clade</taxon>
        <taxon>Trifolieae</taxon>
        <taxon>Trifolium</taxon>
    </lineage>
</organism>
<dbReference type="PROSITE" id="PS50878">
    <property type="entry name" value="RT_POL"/>
    <property type="match status" value="1"/>
</dbReference>
<dbReference type="PROSITE" id="PS00726">
    <property type="entry name" value="AP_NUCLEASE_F1_1"/>
    <property type="match status" value="1"/>
</dbReference>
<dbReference type="CDD" id="cd01650">
    <property type="entry name" value="RT_nLTR_like"/>
    <property type="match status" value="1"/>
</dbReference>
<proteinExistence type="predicted"/>